<dbReference type="AlphaFoldDB" id="A0A2U8WDS3"/>
<dbReference type="Proteomes" id="UP000245926">
    <property type="component" value="Chromosome"/>
</dbReference>
<dbReference type="RefSeq" id="WP_109895924.1">
    <property type="nucleotide sequence ID" value="NZ_CP029550.1"/>
</dbReference>
<name>A0A2U8WDS3_9HYPH</name>
<keyword evidence="2" id="KW-1185">Reference proteome</keyword>
<evidence type="ECO:0000313" key="2">
    <source>
        <dbReference type="Proteomes" id="UP000245926"/>
    </source>
</evidence>
<dbReference type="EMBL" id="CP029550">
    <property type="protein sequence ID" value="AWN44317.1"/>
    <property type="molecule type" value="Genomic_DNA"/>
</dbReference>
<sequence>MKVKVEIDCTPEEARTFFGLPDVQPLQAKILAEMERRMLAEMDRFSPEALLRSWMALAPQGPEQMQDAFSRLFQQSFGGGTKPPG</sequence>
<reference evidence="2" key="1">
    <citation type="submission" date="2018-05" db="EMBL/GenBank/DDBJ databases">
        <title>Complete Genome Sequence of Methylobacterium sp. 17SD2-17.</title>
        <authorList>
            <person name="Srinivasan S."/>
        </authorList>
    </citation>
    <scope>NUCLEOTIDE SEQUENCE [LARGE SCALE GENOMIC DNA]</scope>
    <source>
        <strain evidence="2">17SD2-17</strain>
    </source>
</reference>
<dbReference type="InterPro" id="IPR045502">
    <property type="entry name" value="DUF6489"/>
</dbReference>
<evidence type="ECO:0000313" key="1">
    <source>
        <dbReference type="EMBL" id="AWN44317.1"/>
    </source>
</evidence>
<protein>
    <submittedName>
        <fullName evidence="1">Uncharacterized protein</fullName>
    </submittedName>
</protein>
<organism evidence="1 2">
    <name type="scientific">Methylobacterium durans</name>
    <dbReference type="NCBI Taxonomy" id="2202825"/>
    <lineage>
        <taxon>Bacteria</taxon>
        <taxon>Pseudomonadati</taxon>
        <taxon>Pseudomonadota</taxon>
        <taxon>Alphaproteobacteria</taxon>
        <taxon>Hyphomicrobiales</taxon>
        <taxon>Methylobacteriaceae</taxon>
        <taxon>Methylobacterium</taxon>
    </lineage>
</organism>
<proteinExistence type="predicted"/>
<gene>
    <name evidence="1" type="ORF">DK389_01995</name>
</gene>
<dbReference type="OrthoDB" id="5740990at2"/>
<dbReference type="KEGG" id="mets:DK389_01995"/>
<dbReference type="Pfam" id="PF20099">
    <property type="entry name" value="DUF6489"/>
    <property type="match status" value="1"/>
</dbReference>
<accession>A0A2U8WDS3</accession>